<dbReference type="PROSITE" id="PS51257">
    <property type="entry name" value="PROKAR_LIPOPROTEIN"/>
    <property type="match status" value="1"/>
</dbReference>
<feature type="signal peptide" evidence="2">
    <location>
        <begin position="1"/>
        <end position="22"/>
    </location>
</feature>
<protein>
    <recommendedName>
        <fullName evidence="5">Lipoprotein</fullName>
    </recommendedName>
</protein>
<proteinExistence type="predicted"/>
<feature type="region of interest" description="Disordered" evidence="1">
    <location>
        <begin position="225"/>
        <end position="245"/>
    </location>
</feature>
<organism evidence="3 4">
    <name type="scientific">Chondromyces apiculatus DSM 436</name>
    <dbReference type="NCBI Taxonomy" id="1192034"/>
    <lineage>
        <taxon>Bacteria</taxon>
        <taxon>Pseudomonadati</taxon>
        <taxon>Myxococcota</taxon>
        <taxon>Polyangia</taxon>
        <taxon>Polyangiales</taxon>
        <taxon>Polyangiaceae</taxon>
        <taxon>Chondromyces</taxon>
    </lineage>
</organism>
<evidence type="ECO:0000313" key="4">
    <source>
        <dbReference type="Proteomes" id="UP000019678"/>
    </source>
</evidence>
<keyword evidence="2" id="KW-0732">Signal</keyword>
<gene>
    <name evidence="3" type="ORF">CAP_7883</name>
</gene>
<feature type="compositionally biased region" description="Low complexity" evidence="1">
    <location>
        <begin position="32"/>
        <end position="44"/>
    </location>
</feature>
<feature type="region of interest" description="Disordered" evidence="1">
    <location>
        <begin position="26"/>
        <end position="79"/>
    </location>
</feature>
<dbReference type="RefSeq" id="WP_156041416.1">
    <property type="nucleotide sequence ID" value="NZ_ASRX01000074.1"/>
</dbReference>
<evidence type="ECO:0000256" key="1">
    <source>
        <dbReference type="SAM" id="MobiDB-lite"/>
    </source>
</evidence>
<name>A0A017SXJ7_9BACT</name>
<sequence length="425" mass="44077">MLRSVLVRALTLTLPLTMLAVACDDGGDEGSTEATTTTTSSSTSGPGGAGGEGGNGSGGNGGEGGSVQDACAPADPDTYDGANFETNAAAELALRTHLTNLNQAMRNAEIDLTVTPSADELLELYDAGTPSLLELTTDYYGDQILSVLEAFAEAAGNTWTPAEPPVPPGGQYGAYIFSEYGTDLRQAVEKGLFGAVFYHHAVTLAGGTIDEATIDRMLAAFGAHPTFPGDSETTDPAVNPNPDRIGAQYAERRSPKSADGPNRPADPANPGPYFRIKADFIKAQAAARAGSACDAERDEAIQRILQEWERVNAATVIYYMNSASTQLTTDGAPTATLAAGLHGYGEGTAFLHGFRGLPVEGRIITDAQLDTLLGSIGAAPGETPTSYRLITDPAASVPNLVAAIGEIATIYGFTPQDVDAFKVNH</sequence>
<comment type="caution">
    <text evidence="3">The sequence shown here is derived from an EMBL/GenBank/DDBJ whole genome shotgun (WGS) entry which is preliminary data.</text>
</comment>
<evidence type="ECO:0008006" key="5">
    <source>
        <dbReference type="Google" id="ProtNLM"/>
    </source>
</evidence>
<feature type="chain" id="PRO_5001496131" description="Lipoprotein" evidence="2">
    <location>
        <begin position="23"/>
        <end position="425"/>
    </location>
</feature>
<reference evidence="3 4" key="1">
    <citation type="submission" date="2013-05" db="EMBL/GenBank/DDBJ databases">
        <title>Genome assembly of Chondromyces apiculatus DSM 436.</title>
        <authorList>
            <person name="Sharma G."/>
            <person name="Khatri I."/>
            <person name="Kaur C."/>
            <person name="Mayilraj S."/>
            <person name="Subramanian S."/>
        </authorList>
    </citation>
    <scope>NUCLEOTIDE SEQUENCE [LARGE SCALE GENOMIC DNA]</scope>
    <source>
        <strain evidence="3 4">DSM 436</strain>
    </source>
</reference>
<evidence type="ECO:0000313" key="3">
    <source>
        <dbReference type="EMBL" id="EYF01678.1"/>
    </source>
</evidence>
<dbReference type="eggNOG" id="ENOG502ZARM">
    <property type="taxonomic scope" value="Bacteria"/>
</dbReference>
<feature type="region of interest" description="Disordered" evidence="1">
    <location>
        <begin position="250"/>
        <end position="269"/>
    </location>
</feature>
<dbReference type="EMBL" id="ASRX01000074">
    <property type="protein sequence ID" value="EYF01678.1"/>
    <property type="molecule type" value="Genomic_DNA"/>
</dbReference>
<evidence type="ECO:0000256" key="2">
    <source>
        <dbReference type="SAM" id="SignalP"/>
    </source>
</evidence>
<dbReference type="STRING" id="1192034.CAP_7883"/>
<dbReference type="OrthoDB" id="5498726at2"/>
<accession>A0A017SXJ7</accession>
<keyword evidence="4" id="KW-1185">Reference proteome</keyword>
<feature type="compositionally biased region" description="Gly residues" evidence="1">
    <location>
        <begin position="45"/>
        <end position="65"/>
    </location>
</feature>
<dbReference type="Proteomes" id="UP000019678">
    <property type="component" value="Unassembled WGS sequence"/>
</dbReference>
<dbReference type="AlphaFoldDB" id="A0A017SXJ7"/>